<dbReference type="InterPro" id="IPR043519">
    <property type="entry name" value="NT_sf"/>
</dbReference>
<dbReference type="SUPFAM" id="SSF81301">
    <property type="entry name" value="Nucleotidyltransferase"/>
    <property type="match status" value="1"/>
</dbReference>
<accession>A0A2G2WB45</accession>
<name>A0A2G2WB45_CAPBA</name>
<dbReference type="Gene3D" id="3.30.460.10">
    <property type="entry name" value="Beta Polymerase, domain 2"/>
    <property type="match status" value="1"/>
</dbReference>
<dbReference type="PROSITE" id="PS00522">
    <property type="entry name" value="DNA_POLYMERASE_X"/>
    <property type="match status" value="1"/>
</dbReference>
<sequence>MGAWLVFKADVFLSSDETDFFSWGEFDVIVMCGGSYRRENSSCGDMDIVITHPDGKSYQRKEESLCRVISQITKEKNEVVPGQDFIKVPRHELQHSSSGSIPVAETQYRYQSWVILRSLGVKSTCSIPIQRIGVLHLQAASPDDIYRQS</sequence>
<reference evidence="3" key="2">
    <citation type="journal article" date="2017" name="J. Anim. Genet.">
        <title>Multiple reference genome sequences of hot pepper reveal the massive evolution of plant disease resistance genes by retroduplication.</title>
        <authorList>
            <person name="Kim S."/>
            <person name="Park J."/>
            <person name="Yeom S.-I."/>
            <person name="Kim Y.-M."/>
            <person name="Seo E."/>
            <person name="Kim K.-T."/>
            <person name="Kim M.-S."/>
            <person name="Lee J.M."/>
            <person name="Cheong K."/>
            <person name="Shin H.-S."/>
            <person name="Kim S.-B."/>
            <person name="Han K."/>
            <person name="Lee J."/>
            <person name="Park M."/>
            <person name="Lee H.-A."/>
            <person name="Lee H.-Y."/>
            <person name="Lee Y."/>
            <person name="Oh S."/>
            <person name="Lee J.H."/>
            <person name="Choi E."/>
            <person name="Choi E."/>
            <person name="Lee S.E."/>
            <person name="Jeon J."/>
            <person name="Kim H."/>
            <person name="Choi G."/>
            <person name="Song H."/>
            <person name="Lee J."/>
            <person name="Lee S.-C."/>
            <person name="Kwon J.-K."/>
            <person name="Lee H.-Y."/>
            <person name="Koo N."/>
            <person name="Hong Y."/>
            <person name="Kim R.W."/>
            <person name="Kang W.-H."/>
            <person name="Huh J.H."/>
            <person name="Kang B.-C."/>
            <person name="Yang T.-J."/>
            <person name="Lee Y.-H."/>
            <person name="Bennetzen J.L."/>
            <person name="Choi D."/>
        </authorList>
    </citation>
    <scope>NUCLEOTIDE SEQUENCE [LARGE SCALE GENOMIC DNA]</scope>
    <source>
        <strain evidence="3">cv. PBC81</strain>
    </source>
</reference>
<comment type="caution">
    <text evidence="2">The sequence shown here is derived from an EMBL/GenBank/DDBJ whole genome shotgun (WGS) entry which is preliminary data.</text>
</comment>
<dbReference type="OrthoDB" id="205514at2759"/>
<dbReference type="STRING" id="33114.A0A2G2WB45"/>
<dbReference type="Proteomes" id="UP000224567">
    <property type="component" value="Unassembled WGS sequence"/>
</dbReference>
<evidence type="ECO:0000313" key="3">
    <source>
        <dbReference type="Proteomes" id="UP000224567"/>
    </source>
</evidence>
<dbReference type="GO" id="GO:0016779">
    <property type="term" value="F:nucleotidyltransferase activity"/>
    <property type="evidence" value="ECO:0007669"/>
    <property type="project" value="InterPro"/>
</dbReference>
<protein>
    <recommendedName>
        <fullName evidence="1">DNA polymerase beta palm domain-containing protein</fullName>
    </recommendedName>
</protein>
<evidence type="ECO:0000313" key="2">
    <source>
        <dbReference type="EMBL" id="PHT42399.1"/>
    </source>
</evidence>
<dbReference type="InterPro" id="IPR028207">
    <property type="entry name" value="DNA_pol_B_palm_palm"/>
</dbReference>
<evidence type="ECO:0000259" key="1">
    <source>
        <dbReference type="Pfam" id="PF14792"/>
    </source>
</evidence>
<dbReference type="AlphaFoldDB" id="A0A2G2WB45"/>
<reference evidence="2 3" key="1">
    <citation type="journal article" date="2017" name="Genome Biol.">
        <title>New reference genome sequences of hot pepper reveal the massive evolution of plant disease-resistance genes by retroduplication.</title>
        <authorList>
            <person name="Kim S."/>
            <person name="Park J."/>
            <person name="Yeom S.I."/>
            <person name="Kim Y.M."/>
            <person name="Seo E."/>
            <person name="Kim K.T."/>
            <person name="Kim M.S."/>
            <person name="Lee J.M."/>
            <person name="Cheong K."/>
            <person name="Shin H.S."/>
            <person name="Kim S.B."/>
            <person name="Han K."/>
            <person name="Lee J."/>
            <person name="Park M."/>
            <person name="Lee H.A."/>
            <person name="Lee H.Y."/>
            <person name="Lee Y."/>
            <person name="Oh S."/>
            <person name="Lee J.H."/>
            <person name="Choi E."/>
            <person name="Choi E."/>
            <person name="Lee S.E."/>
            <person name="Jeon J."/>
            <person name="Kim H."/>
            <person name="Choi G."/>
            <person name="Song H."/>
            <person name="Lee J."/>
            <person name="Lee S.C."/>
            <person name="Kwon J.K."/>
            <person name="Lee H.Y."/>
            <person name="Koo N."/>
            <person name="Hong Y."/>
            <person name="Kim R.W."/>
            <person name="Kang W.H."/>
            <person name="Huh J.H."/>
            <person name="Kang B.C."/>
            <person name="Yang T.J."/>
            <person name="Lee Y.H."/>
            <person name="Bennetzen J.L."/>
            <person name="Choi D."/>
        </authorList>
    </citation>
    <scope>NUCLEOTIDE SEQUENCE [LARGE SCALE GENOMIC DNA]</scope>
    <source>
        <strain evidence="3">cv. PBC81</strain>
    </source>
</reference>
<dbReference type="Pfam" id="PF14792">
    <property type="entry name" value="DNA_pol_B_palm"/>
    <property type="match status" value="1"/>
</dbReference>
<gene>
    <name evidence="2" type="ORF">CQW23_16424</name>
</gene>
<keyword evidence="3" id="KW-1185">Reference proteome</keyword>
<organism evidence="2 3">
    <name type="scientific">Capsicum baccatum</name>
    <name type="common">Peruvian pepper</name>
    <dbReference type="NCBI Taxonomy" id="33114"/>
    <lineage>
        <taxon>Eukaryota</taxon>
        <taxon>Viridiplantae</taxon>
        <taxon>Streptophyta</taxon>
        <taxon>Embryophyta</taxon>
        <taxon>Tracheophyta</taxon>
        <taxon>Spermatophyta</taxon>
        <taxon>Magnoliopsida</taxon>
        <taxon>eudicotyledons</taxon>
        <taxon>Gunneridae</taxon>
        <taxon>Pentapetalae</taxon>
        <taxon>asterids</taxon>
        <taxon>lamiids</taxon>
        <taxon>Solanales</taxon>
        <taxon>Solanaceae</taxon>
        <taxon>Solanoideae</taxon>
        <taxon>Capsiceae</taxon>
        <taxon>Capsicum</taxon>
    </lineage>
</organism>
<proteinExistence type="predicted"/>
<dbReference type="EMBL" id="MLFT02000007">
    <property type="protein sequence ID" value="PHT42399.1"/>
    <property type="molecule type" value="Genomic_DNA"/>
</dbReference>
<dbReference type="InterPro" id="IPR019843">
    <property type="entry name" value="DNA_pol-X_BS"/>
</dbReference>
<feature type="domain" description="DNA polymerase beta palm" evidence="1">
    <location>
        <begin position="27"/>
        <end position="75"/>
    </location>
</feature>